<dbReference type="InterPro" id="IPR002121">
    <property type="entry name" value="HRDC_dom"/>
</dbReference>
<dbReference type="Pfam" id="PF16124">
    <property type="entry name" value="RecQ_Zn_bind"/>
    <property type="match status" value="1"/>
</dbReference>
<dbReference type="SMART" id="SM00487">
    <property type="entry name" value="DEXDc"/>
    <property type="match status" value="1"/>
</dbReference>
<dbReference type="InterPro" id="IPR032284">
    <property type="entry name" value="RecQ_Zn-bd"/>
</dbReference>
<evidence type="ECO:0000256" key="7">
    <source>
        <dbReference type="ARBA" id="ARBA00022801"/>
    </source>
</evidence>
<dbReference type="InterPro" id="IPR011545">
    <property type="entry name" value="DEAD/DEAH_box_helicase_dom"/>
</dbReference>
<comment type="catalytic activity">
    <reaction evidence="15">
        <text>Couples ATP hydrolysis with the unwinding of duplex DNA by translocating in the 3'-5' direction.</text>
        <dbReference type="EC" id="5.6.2.4"/>
    </reaction>
</comment>
<dbReference type="SMART" id="SM00490">
    <property type="entry name" value="HELICc"/>
    <property type="match status" value="1"/>
</dbReference>
<reference evidence="20 21" key="1">
    <citation type="submission" date="2019-11" db="EMBL/GenBank/DDBJ databases">
        <title>Bacillus idriensis genome.</title>
        <authorList>
            <person name="Konopka E.N."/>
            <person name="Newman J.D."/>
        </authorList>
    </citation>
    <scope>NUCLEOTIDE SEQUENCE [LARGE SCALE GENOMIC DNA]</scope>
    <source>
        <strain evidence="20 21">DSM 19097</strain>
    </source>
</reference>
<dbReference type="Pfam" id="PF00570">
    <property type="entry name" value="HRDC"/>
    <property type="match status" value="1"/>
</dbReference>
<evidence type="ECO:0000256" key="16">
    <source>
        <dbReference type="NCBIfam" id="TIGR01389"/>
    </source>
</evidence>
<evidence type="ECO:0000259" key="17">
    <source>
        <dbReference type="PROSITE" id="PS50967"/>
    </source>
</evidence>
<keyword evidence="14" id="KW-0413">Isomerase</keyword>
<comment type="caution">
    <text evidence="20">The sequence shown here is derived from an EMBL/GenBank/DDBJ whole genome shotgun (WGS) entry which is preliminary data.</text>
</comment>
<keyword evidence="4" id="KW-0479">Metal-binding</keyword>
<organism evidence="20 21">
    <name type="scientific">Metabacillus idriensis</name>
    <dbReference type="NCBI Taxonomy" id="324768"/>
    <lineage>
        <taxon>Bacteria</taxon>
        <taxon>Bacillati</taxon>
        <taxon>Bacillota</taxon>
        <taxon>Bacilli</taxon>
        <taxon>Bacillales</taxon>
        <taxon>Bacillaceae</taxon>
        <taxon>Metabacillus</taxon>
    </lineage>
</organism>
<evidence type="ECO:0000313" key="20">
    <source>
        <dbReference type="EMBL" id="MRX56201.1"/>
    </source>
</evidence>
<dbReference type="GO" id="GO:0030894">
    <property type="term" value="C:replisome"/>
    <property type="evidence" value="ECO:0007669"/>
    <property type="project" value="TreeGrafter"/>
</dbReference>
<evidence type="ECO:0000256" key="14">
    <source>
        <dbReference type="ARBA" id="ARBA00023235"/>
    </source>
</evidence>
<evidence type="ECO:0000256" key="4">
    <source>
        <dbReference type="ARBA" id="ARBA00022723"/>
    </source>
</evidence>
<comment type="cofactor">
    <cofactor evidence="1">
        <name>Mg(2+)</name>
        <dbReference type="ChEBI" id="CHEBI:18420"/>
    </cofactor>
</comment>
<proteinExistence type="inferred from homology"/>
<dbReference type="GO" id="GO:0005737">
    <property type="term" value="C:cytoplasm"/>
    <property type="evidence" value="ECO:0007669"/>
    <property type="project" value="TreeGrafter"/>
</dbReference>
<dbReference type="InterPro" id="IPR036390">
    <property type="entry name" value="WH_DNA-bd_sf"/>
</dbReference>
<dbReference type="EMBL" id="WKKF01000010">
    <property type="protein sequence ID" value="MRX56201.1"/>
    <property type="molecule type" value="Genomic_DNA"/>
</dbReference>
<evidence type="ECO:0000256" key="3">
    <source>
        <dbReference type="ARBA" id="ARBA00005446"/>
    </source>
</evidence>
<evidence type="ECO:0000256" key="5">
    <source>
        <dbReference type="ARBA" id="ARBA00022741"/>
    </source>
</evidence>
<dbReference type="Gene3D" id="1.10.10.10">
    <property type="entry name" value="Winged helix-like DNA-binding domain superfamily/Winged helix DNA-binding domain"/>
    <property type="match status" value="1"/>
</dbReference>
<feature type="domain" description="HRDC" evidence="17">
    <location>
        <begin position="514"/>
        <end position="594"/>
    </location>
</feature>
<dbReference type="GO" id="GO:0006260">
    <property type="term" value="P:DNA replication"/>
    <property type="evidence" value="ECO:0007669"/>
    <property type="project" value="InterPro"/>
</dbReference>
<dbReference type="InterPro" id="IPR006293">
    <property type="entry name" value="DNA_helicase_ATP-dep_RecQ_bac"/>
</dbReference>
<keyword evidence="8 20" id="KW-0347">Helicase</keyword>
<dbReference type="SUPFAM" id="SSF46785">
    <property type="entry name" value="Winged helix' DNA-binding domain"/>
    <property type="match status" value="1"/>
</dbReference>
<dbReference type="RefSeq" id="WP_170292864.1">
    <property type="nucleotide sequence ID" value="NZ_CAJGAA010000001.1"/>
</dbReference>
<dbReference type="SUPFAM" id="SSF47819">
    <property type="entry name" value="HRDC-like"/>
    <property type="match status" value="1"/>
</dbReference>
<dbReference type="CDD" id="cd18794">
    <property type="entry name" value="SF2_C_RecQ"/>
    <property type="match status" value="1"/>
</dbReference>
<feature type="domain" description="Helicase ATP-binding" evidence="18">
    <location>
        <begin position="27"/>
        <end position="196"/>
    </location>
</feature>
<dbReference type="InterPro" id="IPR004589">
    <property type="entry name" value="DNA_helicase_ATP-dep_RecQ"/>
</dbReference>
<evidence type="ECO:0000256" key="9">
    <source>
        <dbReference type="ARBA" id="ARBA00022833"/>
    </source>
</evidence>
<dbReference type="GO" id="GO:0005524">
    <property type="term" value="F:ATP binding"/>
    <property type="evidence" value="ECO:0007669"/>
    <property type="project" value="UniProtKB-KW"/>
</dbReference>
<keyword evidence="7 20" id="KW-0378">Hydrolase</keyword>
<name>A0A6I2MI74_9BACI</name>
<dbReference type="InterPro" id="IPR010997">
    <property type="entry name" value="HRDC-like_sf"/>
</dbReference>
<dbReference type="SUPFAM" id="SSF52540">
    <property type="entry name" value="P-loop containing nucleoside triphosphate hydrolases"/>
    <property type="match status" value="1"/>
</dbReference>
<dbReference type="GO" id="GO:0043138">
    <property type="term" value="F:3'-5' DNA helicase activity"/>
    <property type="evidence" value="ECO:0007669"/>
    <property type="project" value="UniProtKB-EC"/>
</dbReference>
<dbReference type="InterPro" id="IPR027417">
    <property type="entry name" value="P-loop_NTPase"/>
</dbReference>
<evidence type="ECO:0000256" key="8">
    <source>
        <dbReference type="ARBA" id="ARBA00022806"/>
    </source>
</evidence>
<dbReference type="PROSITE" id="PS51192">
    <property type="entry name" value="HELICASE_ATP_BIND_1"/>
    <property type="match status" value="1"/>
</dbReference>
<dbReference type="AlphaFoldDB" id="A0A6I2MI74"/>
<evidence type="ECO:0000256" key="11">
    <source>
        <dbReference type="ARBA" id="ARBA00023125"/>
    </source>
</evidence>
<keyword evidence="13" id="KW-0234">DNA repair</keyword>
<comment type="cofactor">
    <cofactor evidence="2">
        <name>Zn(2+)</name>
        <dbReference type="ChEBI" id="CHEBI:29105"/>
    </cofactor>
</comment>
<dbReference type="Gene3D" id="1.10.150.80">
    <property type="entry name" value="HRDC domain"/>
    <property type="match status" value="1"/>
</dbReference>
<keyword evidence="11" id="KW-0238">DNA-binding</keyword>
<gene>
    <name evidence="20" type="primary">recQ</name>
    <name evidence="20" type="ORF">GJU41_19770</name>
</gene>
<feature type="domain" description="Helicase C-terminal" evidence="19">
    <location>
        <begin position="220"/>
        <end position="369"/>
    </location>
</feature>
<dbReference type="NCBIfam" id="TIGR01389">
    <property type="entry name" value="recQ"/>
    <property type="match status" value="1"/>
</dbReference>
<dbReference type="GO" id="GO:0016787">
    <property type="term" value="F:hydrolase activity"/>
    <property type="evidence" value="ECO:0007669"/>
    <property type="project" value="UniProtKB-KW"/>
</dbReference>
<dbReference type="PROSITE" id="PS50967">
    <property type="entry name" value="HRDC"/>
    <property type="match status" value="1"/>
</dbReference>
<dbReference type="SMART" id="SM00956">
    <property type="entry name" value="RQC"/>
    <property type="match status" value="1"/>
</dbReference>
<dbReference type="CDD" id="cd17920">
    <property type="entry name" value="DEXHc_RecQ"/>
    <property type="match status" value="1"/>
</dbReference>
<dbReference type="GO" id="GO:0006310">
    <property type="term" value="P:DNA recombination"/>
    <property type="evidence" value="ECO:0007669"/>
    <property type="project" value="UniProtKB-UniRule"/>
</dbReference>
<dbReference type="Proteomes" id="UP000441585">
    <property type="component" value="Unassembled WGS sequence"/>
</dbReference>
<dbReference type="GO" id="GO:0043590">
    <property type="term" value="C:bacterial nucleoid"/>
    <property type="evidence" value="ECO:0007669"/>
    <property type="project" value="TreeGrafter"/>
</dbReference>
<dbReference type="GO" id="GO:0009378">
    <property type="term" value="F:four-way junction helicase activity"/>
    <property type="evidence" value="ECO:0007669"/>
    <property type="project" value="TreeGrafter"/>
</dbReference>
<evidence type="ECO:0000256" key="6">
    <source>
        <dbReference type="ARBA" id="ARBA00022763"/>
    </source>
</evidence>
<dbReference type="PANTHER" id="PTHR13710:SF105">
    <property type="entry name" value="ATP-DEPENDENT DNA HELICASE Q1"/>
    <property type="match status" value="1"/>
</dbReference>
<evidence type="ECO:0000256" key="15">
    <source>
        <dbReference type="ARBA" id="ARBA00034617"/>
    </source>
</evidence>
<keyword evidence="5" id="KW-0547">Nucleotide-binding</keyword>
<evidence type="ECO:0000256" key="12">
    <source>
        <dbReference type="ARBA" id="ARBA00023172"/>
    </source>
</evidence>
<evidence type="ECO:0000313" key="21">
    <source>
        <dbReference type="Proteomes" id="UP000441585"/>
    </source>
</evidence>
<keyword evidence="6" id="KW-0227">DNA damage</keyword>
<keyword evidence="21" id="KW-1185">Reference proteome</keyword>
<accession>A0A6I2MI74</accession>
<keyword evidence="12" id="KW-0233">DNA recombination</keyword>
<dbReference type="Pfam" id="PF00270">
    <property type="entry name" value="DEAD"/>
    <property type="match status" value="1"/>
</dbReference>
<dbReference type="GO" id="GO:0046872">
    <property type="term" value="F:metal ion binding"/>
    <property type="evidence" value="ECO:0007669"/>
    <property type="project" value="UniProtKB-KW"/>
</dbReference>
<keyword evidence="10" id="KW-0067">ATP-binding</keyword>
<dbReference type="Pfam" id="PF09382">
    <property type="entry name" value="RQC"/>
    <property type="match status" value="1"/>
</dbReference>
<dbReference type="InterPro" id="IPR029491">
    <property type="entry name" value="Helicase_HTH"/>
</dbReference>
<dbReference type="SMART" id="SM00341">
    <property type="entry name" value="HRDC"/>
    <property type="match status" value="1"/>
</dbReference>
<dbReference type="Pfam" id="PF14493">
    <property type="entry name" value="HTH_40"/>
    <property type="match status" value="1"/>
</dbReference>
<evidence type="ECO:0000256" key="1">
    <source>
        <dbReference type="ARBA" id="ARBA00001946"/>
    </source>
</evidence>
<dbReference type="Pfam" id="PF00271">
    <property type="entry name" value="Helicase_C"/>
    <property type="match status" value="1"/>
</dbReference>
<dbReference type="GO" id="GO:0009432">
    <property type="term" value="P:SOS response"/>
    <property type="evidence" value="ECO:0007669"/>
    <property type="project" value="UniProtKB-UniRule"/>
</dbReference>
<dbReference type="EC" id="5.6.2.4" evidence="16"/>
<dbReference type="Gene3D" id="3.40.50.300">
    <property type="entry name" value="P-loop containing nucleotide triphosphate hydrolases"/>
    <property type="match status" value="2"/>
</dbReference>
<dbReference type="PROSITE" id="PS51194">
    <property type="entry name" value="HELICASE_CTER"/>
    <property type="match status" value="1"/>
</dbReference>
<protein>
    <recommendedName>
        <fullName evidence="16">DNA helicase RecQ</fullName>
        <ecNumber evidence="16">5.6.2.4</ecNumber>
    </recommendedName>
</protein>
<evidence type="ECO:0000259" key="19">
    <source>
        <dbReference type="PROSITE" id="PS51194"/>
    </source>
</evidence>
<comment type="similarity">
    <text evidence="3">Belongs to the helicase family. RecQ subfamily.</text>
</comment>
<dbReference type="GO" id="GO:0006281">
    <property type="term" value="P:DNA repair"/>
    <property type="evidence" value="ECO:0007669"/>
    <property type="project" value="UniProtKB-KW"/>
</dbReference>
<dbReference type="InterPro" id="IPR044876">
    <property type="entry name" value="HRDC_dom_sf"/>
</dbReference>
<evidence type="ECO:0000256" key="10">
    <source>
        <dbReference type="ARBA" id="ARBA00022840"/>
    </source>
</evidence>
<dbReference type="InterPro" id="IPR001650">
    <property type="entry name" value="Helicase_C-like"/>
</dbReference>
<dbReference type="InterPro" id="IPR014001">
    <property type="entry name" value="Helicase_ATP-bd"/>
</dbReference>
<evidence type="ECO:0000256" key="13">
    <source>
        <dbReference type="ARBA" id="ARBA00023204"/>
    </source>
</evidence>
<dbReference type="FunFam" id="3.40.50.300:FF:000296">
    <property type="entry name" value="ATP-dependent DNA helicase RecQ"/>
    <property type="match status" value="1"/>
</dbReference>
<dbReference type="NCBIfam" id="TIGR00614">
    <property type="entry name" value="recQ_fam"/>
    <property type="match status" value="1"/>
</dbReference>
<keyword evidence="9" id="KW-0862">Zinc</keyword>
<evidence type="ECO:0000259" key="18">
    <source>
        <dbReference type="PROSITE" id="PS51192"/>
    </source>
</evidence>
<sequence length="707" mass="80198">MLLEQAKEHLQHYFGYSSFRPGQEEIISNVLNGNHSAGIMPTGGGKSICYQIPALLFSGITLVISPLISLMKDQVDSLDQAGIPATFLNSTLSQTETSARLLDLEAGNYRILYVAPERLESSLFIEKLQRMNISMVAVDEAHCISQWGHDFRPSYLRIKELKTELKSNPVFLALTATATPIVKEDICTSLGIQEQYTTVTGFERGNLSFNVSKGENRYDFIERYIAKKSTESGIIYAATRKEADHIYERLIKKGVLAGRYHGGMSDVQRGLQQDLFLRDDILVMVATNAFGMGIDKSNVRYVIHYQLPKNMESYYQEAGRAGRDGLDSECILLYSPQDIQIQRYLIEQSTFQKERQQAELIKLHQMRDYCHTEGCLQAFILNYFGDSEAEPCGKCSNCMDERTHEDVTKEAQMVLSCMIRMGQRFGKTMISQVLTGSSNKKVTDFKFNELSTYGIIKHQTAKEVSEFIDFLTSEQYISITGGQFPVLVVEEKGLDVLKGNTEVLRKEKMRIGESAANDELFMQLKELRKHLATEENVPPFVIFSDKSLKDMSARMPKTIEEFLAVQGVGEAKQQKYGEVFVDKITAYMNENPTIEQSAQTMVPVKKERKESSHLDTLQLYKEGLNVKEMAGKRNLSVITIENHLLRCAKEGLDIDFADWIPDEYEKQIEEAIRTHGYGLLKPLKESLPDEVTYFMIKAAIVKRELVH</sequence>
<dbReference type="InterPro" id="IPR036388">
    <property type="entry name" value="WH-like_DNA-bd_sf"/>
</dbReference>
<evidence type="ECO:0000256" key="2">
    <source>
        <dbReference type="ARBA" id="ARBA00001947"/>
    </source>
</evidence>
<dbReference type="PANTHER" id="PTHR13710">
    <property type="entry name" value="DNA HELICASE RECQ FAMILY MEMBER"/>
    <property type="match status" value="1"/>
</dbReference>
<dbReference type="InterPro" id="IPR018982">
    <property type="entry name" value="RQC_domain"/>
</dbReference>
<dbReference type="GO" id="GO:0003677">
    <property type="term" value="F:DNA binding"/>
    <property type="evidence" value="ECO:0007669"/>
    <property type="project" value="UniProtKB-KW"/>
</dbReference>